<dbReference type="RefSeq" id="WP_012931475.1">
    <property type="nucleotide sequence ID" value="NC_013737.1"/>
</dbReference>
<keyword evidence="3" id="KW-1185">Reference proteome</keyword>
<protein>
    <submittedName>
        <fullName evidence="2">Uncharacterized protein</fullName>
    </submittedName>
</protein>
<dbReference type="AlphaFoldDB" id="D2QW16"/>
<feature type="chain" id="PRO_5003035210" evidence="1">
    <location>
        <begin position="23"/>
        <end position="62"/>
    </location>
</feature>
<organism evidence="2 3">
    <name type="scientific">Spirosoma linguale (strain ATCC 33905 / DSM 74 / LMG 10896 / Claus 1)</name>
    <dbReference type="NCBI Taxonomy" id="504472"/>
    <lineage>
        <taxon>Bacteria</taxon>
        <taxon>Pseudomonadati</taxon>
        <taxon>Bacteroidota</taxon>
        <taxon>Cytophagia</taxon>
        <taxon>Cytophagales</taxon>
        <taxon>Cytophagaceae</taxon>
        <taxon>Spirosoma</taxon>
    </lineage>
</organism>
<dbReference type="KEGG" id="sli:Slin_7055"/>
<keyword evidence="2" id="KW-0614">Plasmid</keyword>
<gene>
    <name evidence="2" type="ordered locus">Slin_7055</name>
</gene>
<dbReference type="EMBL" id="CP001776">
    <property type="protein sequence ID" value="ADB42998.1"/>
    <property type="molecule type" value="Genomic_DNA"/>
</dbReference>
<evidence type="ECO:0000256" key="1">
    <source>
        <dbReference type="SAM" id="SignalP"/>
    </source>
</evidence>
<geneLocation type="plasmid" evidence="2 3">
    <name>pSLIN07</name>
</geneLocation>
<evidence type="ECO:0000313" key="2">
    <source>
        <dbReference type="EMBL" id="ADB42998.1"/>
    </source>
</evidence>
<dbReference type="HOGENOM" id="CLU_2901961_0_0_10"/>
<proteinExistence type="predicted"/>
<dbReference type="PROSITE" id="PS51257">
    <property type="entry name" value="PROKAR_LIPOPROTEIN"/>
    <property type="match status" value="1"/>
</dbReference>
<keyword evidence="1" id="KW-0732">Signal</keyword>
<sequence>MKAIVKLIGLPGLIVALLSACGPTESTETTTKSTRLDSLATILVDSASTLGADSVISPRSTP</sequence>
<dbReference type="Proteomes" id="UP000002028">
    <property type="component" value="Plasmid pSLIN07"/>
</dbReference>
<evidence type="ECO:0000313" key="3">
    <source>
        <dbReference type="Proteomes" id="UP000002028"/>
    </source>
</evidence>
<feature type="signal peptide" evidence="1">
    <location>
        <begin position="1"/>
        <end position="22"/>
    </location>
</feature>
<accession>D2QW16</accession>
<name>D2QW16_SPILD</name>
<reference evidence="2 3" key="1">
    <citation type="journal article" date="2010" name="Stand. Genomic Sci.">
        <title>Complete genome sequence of Spirosoma linguale type strain (1).</title>
        <authorList>
            <person name="Lail K."/>
            <person name="Sikorski J."/>
            <person name="Saunders E."/>
            <person name="Lapidus A."/>
            <person name="Glavina Del Rio T."/>
            <person name="Copeland A."/>
            <person name="Tice H."/>
            <person name="Cheng J.-F."/>
            <person name="Lucas S."/>
            <person name="Nolan M."/>
            <person name="Bruce D."/>
            <person name="Goodwin L."/>
            <person name="Pitluck S."/>
            <person name="Ivanova N."/>
            <person name="Mavromatis K."/>
            <person name="Ovchinnikova G."/>
            <person name="Pati A."/>
            <person name="Chen A."/>
            <person name="Palaniappan K."/>
            <person name="Land M."/>
            <person name="Hauser L."/>
            <person name="Chang Y.-J."/>
            <person name="Jeffries C.D."/>
            <person name="Chain P."/>
            <person name="Brettin T."/>
            <person name="Detter J.C."/>
            <person name="Schuetze A."/>
            <person name="Rohde M."/>
            <person name="Tindall B.J."/>
            <person name="Goeker M."/>
            <person name="Bristow J."/>
            <person name="Eisen J.A."/>
            <person name="Markowitz V."/>
            <person name="Hugenholtz P."/>
            <person name="Kyrpides N.C."/>
            <person name="Klenk H.-P."/>
            <person name="Chen F."/>
        </authorList>
    </citation>
    <scope>NUCLEOTIDE SEQUENCE [LARGE SCALE GENOMIC DNA]</scope>
    <source>
        <strain evidence="3">ATCC 33905 / DSM 74 / LMG 10896 / Claus 1</strain>
    </source>
</reference>